<evidence type="ECO:0000313" key="10">
    <source>
        <dbReference type="EMBL" id="AWB34825.1"/>
    </source>
</evidence>
<feature type="region of interest" description="Disordered" evidence="7">
    <location>
        <begin position="1"/>
        <end position="33"/>
    </location>
</feature>
<keyword evidence="11" id="KW-1185">Reference proteome</keyword>
<evidence type="ECO:0000256" key="2">
    <source>
        <dbReference type="ARBA" id="ARBA00005182"/>
    </source>
</evidence>
<feature type="domain" description="AlgX/AlgJ SGNH hydrolase-like" evidence="9">
    <location>
        <begin position="117"/>
        <end position="406"/>
    </location>
</feature>
<accession>A0A2R4XM08</accession>
<dbReference type="Pfam" id="PF16822">
    <property type="entry name" value="ALGX"/>
    <property type="match status" value="1"/>
</dbReference>
<keyword evidence="8" id="KW-1133">Transmembrane helix</keyword>
<evidence type="ECO:0000256" key="8">
    <source>
        <dbReference type="SAM" id="Phobius"/>
    </source>
</evidence>
<keyword evidence="8" id="KW-0472">Membrane</keyword>
<dbReference type="GO" id="GO:0051301">
    <property type="term" value="P:cell division"/>
    <property type="evidence" value="ECO:0007669"/>
    <property type="project" value="UniProtKB-KW"/>
</dbReference>
<proteinExistence type="predicted"/>
<keyword evidence="5" id="KW-0574">Periplasm</keyword>
<keyword evidence="6" id="KW-0016">Alginate biosynthesis</keyword>
<keyword evidence="10" id="KW-0131">Cell cycle</keyword>
<dbReference type="RefSeq" id="WP_108622235.1">
    <property type="nucleotide sequence ID" value="NZ_CP028901.1"/>
</dbReference>
<evidence type="ECO:0000256" key="5">
    <source>
        <dbReference type="ARBA" id="ARBA00022764"/>
    </source>
</evidence>
<keyword evidence="8" id="KW-0812">Transmembrane</keyword>
<dbReference type="Proteomes" id="UP000244571">
    <property type="component" value="Chromosome"/>
</dbReference>
<organism evidence="10 11">
    <name type="scientific">Orrella marina</name>
    <dbReference type="NCBI Taxonomy" id="2163011"/>
    <lineage>
        <taxon>Bacteria</taxon>
        <taxon>Pseudomonadati</taxon>
        <taxon>Pseudomonadota</taxon>
        <taxon>Betaproteobacteria</taxon>
        <taxon>Burkholderiales</taxon>
        <taxon>Alcaligenaceae</taxon>
        <taxon>Orrella</taxon>
    </lineage>
</organism>
<keyword evidence="10" id="KW-0132">Cell division</keyword>
<evidence type="ECO:0000256" key="7">
    <source>
        <dbReference type="SAM" id="MobiDB-lite"/>
    </source>
</evidence>
<keyword evidence="3" id="KW-0808">Transferase</keyword>
<dbReference type="OrthoDB" id="8717445at2"/>
<evidence type="ECO:0000256" key="1">
    <source>
        <dbReference type="ARBA" id="ARBA00004418"/>
    </source>
</evidence>
<dbReference type="EMBL" id="CP028901">
    <property type="protein sequence ID" value="AWB34825.1"/>
    <property type="molecule type" value="Genomic_DNA"/>
</dbReference>
<dbReference type="GO" id="GO:0016740">
    <property type="term" value="F:transferase activity"/>
    <property type="evidence" value="ECO:0007669"/>
    <property type="project" value="UniProtKB-KW"/>
</dbReference>
<feature type="transmembrane region" description="Helical" evidence="8">
    <location>
        <begin position="39"/>
        <end position="60"/>
    </location>
</feature>
<keyword evidence="4" id="KW-0732">Signal</keyword>
<comment type="subcellular location">
    <subcellularLocation>
        <location evidence="1">Periplasm</location>
    </subcellularLocation>
</comment>
<evidence type="ECO:0000256" key="6">
    <source>
        <dbReference type="ARBA" id="ARBA00022841"/>
    </source>
</evidence>
<feature type="compositionally biased region" description="Polar residues" evidence="7">
    <location>
        <begin position="1"/>
        <end position="23"/>
    </location>
</feature>
<dbReference type="UniPathway" id="UPA00286"/>
<gene>
    <name evidence="10" type="ORF">DBV39_15055</name>
</gene>
<dbReference type="KEGG" id="boz:DBV39_15055"/>
<comment type="pathway">
    <text evidence="2">Glycan biosynthesis; alginate biosynthesis.</text>
</comment>
<evidence type="ECO:0000313" key="11">
    <source>
        <dbReference type="Proteomes" id="UP000244571"/>
    </source>
</evidence>
<protein>
    <submittedName>
        <fullName evidence="10">Cell division protein FtsQ</fullName>
    </submittedName>
</protein>
<dbReference type="GO" id="GO:0042597">
    <property type="term" value="C:periplasmic space"/>
    <property type="evidence" value="ECO:0007669"/>
    <property type="project" value="UniProtKB-SubCell"/>
</dbReference>
<name>A0A2R4XM08_9BURK</name>
<reference evidence="10 11" key="1">
    <citation type="submission" date="2018-04" db="EMBL/GenBank/DDBJ databases">
        <title>Bordetella sp. HZ20 isolated from seawater.</title>
        <authorList>
            <person name="Sun C."/>
        </authorList>
    </citation>
    <scope>NUCLEOTIDE SEQUENCE [LARGE SCALE GENOMIC DNA]</scope>
    <source>
        <strain evidence="10 11">HZ20</strain>
    </source>
</reference>
<dbReference type="InterPro" id="IPR031811">
    <property type="entry name" value="ALGX/ALGJ_SGNH-like"/>
</dbReference>
<dbReference type="GO" id="GO:0042121">
    <property type="term" value="P:alginic acid biosynthetic process"/>
    <property type="evidence" value="ECO:0007669"/>
    <property type="project" value="UniProtKB-UniPathway"/>
</dbReference>
<evidence type="ECO:0000256" key="4">
    <source>
        <dbReference type="ARBA" id="ARBA00022729"/>
    </source>
</evidence>
<sequence length="427" mass="46447">MKTALMNTVKNVSPQNLRQTNSGTDDEQPAQPSQSAARIAGLVMLLTLVAGAASIAWSLATGRIDLNASTWSLKGVLSGESALHLADEIADTPLPTALADAERAASWLITGSLGPRVRRGCKNWLFLTDELSVYPYATQNAARRLETVIRVRDLLKANGTELVVATVPDKSRVQQAQLCNVYRPHSSADRLARWEQALTDAGVHHTSLLEGLTAINEASDKRNGQTSNEQAFLETDTHWTQTGAHGSAQAIASTVDLLNMDLTPRQSYALSLGKRQPRDGDLVRLAGIDWLPLSLRPKPDVVEPIEIHPIQTLNSLTESDVGDGTSDTNDTALDLFGDTNLPSAALIGTSFSRTSSFVPFLEMALQTPVPSFAMDGGDFWGSAQKYLSSNEYRQAPPKVVFWEIPERVLQMPISAHEQSWMDNLPTR</sequence>
<evidence type="ECO:0000256" key="3">
    <source>
        <dbReference type="ARBA" id="ARBA00022679"/>
    </source>
</evidence>
<dbReference type="AlphaFoldDB" id="A0A2R4XM08"/>
<evidence type="ECO:0000259" key="9">
    <source>
        <dbReference type="Pfam" id="PF16822"/>
    </source>
</evidence>